<evidence type="ECO:0000256" key="8">
    <source>
        <dbReference type="ARBA" id="ARBA00022692"/>
    </source>
</evidence>
<dbReference type="Gene3D" id="1.20.120.1760">
    <property type="match status" value="1"/>
</dbReference>
<gene>
    <name evidence="16" type="ORF">J421_4203</name>
</gene>
<dbReference type="InterPro" id="IPR000462">
    <property type="entry name" value="CDP-OH_P_trans"/>
</dbReference>
<protein>
    <recommendedName>
        <fullName evidence="5">CDP-diacylglycerol--glycerol-3-phosphate 3-phosphatidyltransferase</fullName>
        <ecNumber evidence="4">2.7.8.5</ecNumber>
    </recommendedName>
</protein>
<keyword evidence="8" id="KW-0812">Transmembrane</keyword>
<evidence type="ECO:0000256" key="13">
    <source>
        <dbReference type="ARBA" id="ARBA00023264"/>
    </source>
</evidence>
<dbReference type="Pfam" id="PF01066">
    <property type="entry name" value="CDP-OH_P_transf"/>
    <property type="match status" value="1"/>
</dbReference>
<dbReference type="PIRSF" id="PIRSF000847">
    <property type="entry name" value="Phos_ph_gly_syn"/>
    <property type="match status" value="1"/>
</dbReference>
<evidence type="ECO:0000256" key="3">
    <source>
        <dbReference type="ARBA" id="ARBA00010441"/>
    </source>
</evidence>
<keyword evidence="13" id="KW-1208">Phospholipid metabolism</keyword>
<dbReference type="HOGENOM" id="CLU_051314_6_4_0"/>
<evidence type="ECO:0000256" key="9">
    <source>
        <dbReference type="ARBA" id="ARBA00022989"/>
    </source>
</evidence>
<organism evidence="16 17">
    <name type="scientific">Gemmatirosa kalamazoonensis</name>
    <dbReference type="NCBI Taxonomy" id="861299"/>
    <lineage>
        <taxon>Bacteria</taxon>
        <taxon>Pseudomonadati</taxon>
        <taxon>Gemmatimonadota</taxon>
        <taxon>Gemmatimonadia</taxon>
        <taxon>Gemmatimonadales</taxon>
        <taxon>Gemmatimonadaceae</taxon>
        <taxon>Gemmatirosa</taxon>
    </lineage>
</organism>
<dbReference type="InterPro" id="IPR048254">
    <property type="entry name" value="CDP_ALCOHOL_P_TRANSF_CS"/>
</dbReference>
<name>W0RN55_9BACT</name>
<keyword evidence="12" id="KW-0594">Phospholipid biosynthesis</keyword>
<keyword evidence="9" id="KW-1133">Transmembrane helix</keyword>
<reference evidence="16 17" key="1">
    <citation type="journal article" date="2014" name="Genome Announc.">
        <title>Genome Sequence and Methylome of Soil Bacterium Gemmatirosa kalamazoonensis KBS708T, a Member of the Rarely Cultivated Gemmatimonadetes Phylum.</title>
        <authorList>
            <person name="Debruyn J.M."/>
            <person name="Radosevich M."/>
            <person name="Wommack K.E."/>
            <person name="Polson S.W."/>
            <person name="Hauser L.J."/>
            <person name="Fawaz M.N."/>
            <person name="Korlach J."/>
            <person name="Tsai Y.C."/>
        </authorList>
    </citation>
    <scope>NUCLEOTIDE SEQUENCE [LARGE SCALE GENOMIC DNA]</scope>
    <source>
        <strain evidence="16 17">KBS708</strain>
    </source>
</reference>
<keyword evidence="6" id="KW-0444">Lipid biosynthesis</keyword>
<evidence type="ECO:0000256" key="4">
    <source>
        <dbReference type="ARBA" id="ARBA00013170"/>
    </source>
</evidence>
<comment type="similarity">
    <text evidence="3 15">Belongs to the CDP-alcohol phosphatidyltransferase class-I family.</text>
</comment>
<evidence type="ECO:0000256" key="10">
    <source>
        <dbReference type="ARBA" id="ARBA00023098"/>
    </source>
</evidence>
<dbReference type="GO" id="GO:0046474">
    <property type="term" value="P:glycerophospholipid biosynthetic process"/>
    <property type="evidence" value="ECO:0007669"/>
    <property type="project" value="TreeGrafter"/>
</dbReference>
<dbReference type="GO" id="GO:0008444">
    <property type="term" value="F:CDP-diacylglycerol-glycerol-3-phosphate 3-phosphatidyltransferase activity"/>
    <property type="evidence" value="ECO:0007669"/>
    <property type="project" value="UniProtKB-EC"/>
</dbReference>
<dbReference type="Proteomes" id="UP000019151">
    <property type="component" value="Chromosome"/>
</dbReference>
<dbReference type="PANTHER" id="PTHR14269">
    <property type="entry name" value="CDP-DIACYLGLYCEROL--GLYCEROL-3-PHOSPHATE 3-PHOSPHATIDYLTRANSFERASE-RELATED"/>
    <property type="match status" value="1"/>
</dbReference>
<dbReference type="STRING" id="861299.J421_4203"/>
<keyword evidence="10" id="KW-0443">Lipid metabolism</keyword>
<dbReference type="KEGG" id="gba:J421_4203"/>
<evidence type="ECO:0000256" key="15">
    <source>
        <dbReference type="RuleBase" id="RU003750"/>
    </source>
</evidence>
<keyword evidence="11" id="KW-0472">Membrane</keyword>
<dbReference type="PANTHER" id="PTHR14269:SF11">
    <property type="entry name" value="CDP-DIACYLGLYCEROL--GLYCEROL-3-PHOSPHATE 3-PHOSPHATIDYLTRANSFERASE"/>
    <property type="match status" value="1"/>
</dbReference>
<proteinExistence type="inferred from homology"/>
<dbReference type="RefSeq" id="WP_025413178.1">
    <property type="nucleotide sequence ID" value="NZ_CP007128.1"/>
</dbReference>
<evidence type="ECO:0000256" key="5">
    <source>
        <dbReference type="ARBA" id="ARBA00014944"/>
    </source>
</evidence>
<sequence>MSRGVSSLTPASRASALWTLPNAVSMSRVGLAAVFLATTETNARVALLAAASLSDFLDGWLARRRNAVSRWGALLDPIGDRAFVFAATATLVAGGRIGPIECVVLLFRDIMTAIGFIVARIVKWLRPITFRARPLGKGVTALQLGTLLAAILRPAAVTPLVAAVGVTSVAATVDYTMALWRERDRTLKP</sequence>
<keyword evidence="17" id="KW-1185">Reference proteome</keyword>
<accession>W0RN55</accession>
<evidence type="ECO:0000313" key="17">
    <source>
        <dbReference type="Proteomes" id="UP000019151"/>
    </source>
</evidence>
<evidence type="ECO:0000256" key="11">
    <source>
        <dbReference type="ARBA" id="ARBA00023136"/>
    </source>
</evidence>
<dbReference type="InterPro" id="IPR043130">
    <property type="entry name" value="CDP-OH_PTrfase_TM_dom"/>
</dbReference>
<dbReference type="InParanoid" id="W0RN55"/>
<comment type="subcellular location">
    <subcellularLocation>
        <location evidence="1">Membrane</location>
        <topology evidence="1">Multi-pass membrane protein</topology>
    </subcellularLocation>
</comment>
<evidence type="ECO:0000256" key="6">
    <source>
        <dbReference type="ARBA" id="ARBA00022516"/>
    </source>
</evidence>
<dbReference type="PROSITE" id="PS00379">
    <property type="entry name" value="CDP_ALCOHOL_P_TRANSF"/>
    <property type="match status" value="1"/>
</dbReference>
<evidence type="ECO:0000256" key="1">
    <source>
        <dbReference type="ARBA" id="ARBA00004141"/>
    </source>
</evidence>
<evidence type="ECO:0000256" key="14">
    <source>
        <dbReference type="ARBA" id="ARBA00048586"/>
    </source>
</evidence>
<evidence type="ECO:0000256" key="2">
    <source>
        <dbReference type="ARBA" id="ARBA00005042"/>
    </source>
</evidence>
<comment type="pathway">
    <text evidence="2">Phospholipid metabolism; phosphatidylglycerol biosynthesis; phosphatidylglycerol from CDP-diacylglycerol: step 1/2.</text>
</comment>
<dbReference type="EC" id="2.7.8.5" evidence="4"/>
<dbReference type="InterPro" id="IPR050324">
    <property type="entry name" value="CDP-alcohol_PTase-I"/>
</dbReference>
<dbReference type="GO" id="GO:0016020">
    <property type="term" value="C:membrane"/>
    <property type="evidence" value="ECO:0007669"/>
    <property type="project" value="UniProtKB-SubCell"/>
</dbReference>
<dbReference type="OrthoDB" id="9796672at2"/>
<dbReference type="eggNOG" id="COG0558">
    <property type="taxonomic scope" value="Bacteria"/>
</dbReference>
<comment type="catalytic activity">
    <reaction evidence="14">
        <text>a CDP-1,2-diacyl-sn-glycerol + sn-glycerol 3-phosphate = a 1,2-diacyl-sn-glycero-3-phospho-(1'-sn-glycero-3'-phosphate) + CMP + H(+)</text>
        <dbReference type="Rhea" id="RHEA:12593"/>
        <dbReference type="ChEBI" id="CHEBI:15378"/>
        <dbReference type="ChEBI" id="CHEBI:57597"/>
        <dbReference type="ChEBI" id="CHEBI:58332"/>
        <dbReference type="ChEBI" id="CHEBI:60110"/>
        <dbReference type="ChEBI" id="CHEBI:60377"/>
        <dbReference type="EC" id="2.7.8.5"/>
    </reaction>
</comment>
<dbReference type="InterPro" id="IPR004570">
    <property type="entry name" value="Phosphatidylglycerol_P_synth"/>
</dbReference>
<keyword evidence="7 15" id="KW-0808">Transferase</keyword>
<dbReference type="EMBL" id="CP007128">
    <property type="protein sequence ID" value="AHG91740.1"/>
    <property type="molecule type" value="Genomic_DNA"/>
</dbReference>
<evidence type="ECO:0000256" key="12">
    <source>
        <dbReference type="ARBA" id="ARBA00023209"/>
    </source>
</evidence>
<dbReference type="AlphaFoldDB" id="W0RN55"/>
<evidence type="ECO:0000313" key="16">
    <source>
        <dbReference type="EMBL" id="AHG91740.1"/>
    </source>
</evidence>
<evidence type="ECO:0000256" key="7">
    <source>
        <dbReference type="ARBA" id="ARBA00022679"/>
    </source>
</evidence>